<dbReference type="AlphaFoldDB" id="A0A7G2K0E1"/>
<sequence>MMICQCLKSNFEHLKATSKKEKCDLFDRTLLFDICLSYFP</sequence>
<accession>A0A7G2K0E1</accession>
<proteinExistence type="predicted"/>
<evidence type="ECO:0000313" key="1">
    <source>
        <dbReference type="EMBL" id="EFA29142.1"/>
    </source>
</evidence>
<protein>
    <submittedName>
        <fullName evidence="1">Uncharacterized protein</fullName>
    </submittedName>
</protein>
<dbReference type="EMBL" id="ABFC01000312">
    <property type="protein sequence ID" value="EFA29142.1"/>
    <property type="molecule type" value="Genomic_DNA"/>
</dbReference>
<reference evidence="1" key="1">
    <citation type="journal article" date="2010" name="Genomics">
        <title>Tracing phylogenomic events leading to diversity of Haemophilus influenzae and the emergence of Brazilian Purpuric Fever (BPF)-associated clones.</title>
        <authorList>
            <person name="Papazisi L."/>
            <person name="Ratnayake S."/>
            <person name="Remortel B.G."/>
            <person name="Bock G.R."/>
            <person name="Liang W."/>
            <person name="Saeed A.I."/>
            <person name="Liu J."/>
            <person name="Fleischmann R.D."/>
            <person name="Kilian M."/>
            <person name="Peterson S.N."/>
        </authorList>
    </citation>
    <scope>NUCLEOTIDE SEQUENCE [LARGE SCALE GENOMIC DNA]</scope>
    <source>
        <strain evidence="1">HK1212</strain>
    </source>
</reference>
<comment type="caution">
    <text evidence="1">The sequence shown here is derived from an EMBL/GenBank/DDBJ whole genome shotgun (WGS) entry which is preliminary data.</text>
</comment>
<gene>
    <name evidence="1" type="ORF">HAINFHK1212_0852</name>
</gene>
<organism evidence="1">
    <name type="scientific">Haemophilus influenzae HK1212</name>
    <dbReference type="NCBI Taxonomy" id="456482"/>
    <lineage>
        <taxon>Bacteria</taxon>
        <taxon>Pseudomonadati</taxon>
        <taxon>Pseudomonadota</taxon>
        <taxon>Gammaproteobacteria</taxon>
        <taxon>Pasteurellales</taxon>
        <taxon>Pasteurellaceae</taxon>
        <taxon>Haemophilus</taxon>
    </lineage>
</organism>
<name>A0A7G2K0E1_HAEIF</name>